<organism evidence="2 3">
    <name type="scientific">Neocallimastix californiae</name>
    <dbReference type="NCBI Taxonomy" id="1754190"/>
    <lineage>
        <taxon>Eukaryota</taxon>
        <taxon>Fungi</taxon>
        <taxon>Fungi incertae sedis</taxon>
        <taxon>Chytridiomycota</taxon>
        <taxon>Chytridiomycota incertae sedis</taxon>
        <taxon>Neocallimastigomycetes</taxon>
        <taxon>Neocallimastigales</taxon>
        <taxon>Neocallimastigaceae</taxon>
        <taxon>Neocallimastix</taxon>
    </lineage>
</organism>
<dbReference type="InterPro" id="IPR003960">
    <property type="entry name" value="ATPase_AAA_CS"/>
</dbReference>
<dbReference type="Pfam" id="PF00004">
    <property type="entry name" value="AAA"/>
    <property type="match status" value="2"/>
</dbReference>
<dbReference type="Gene3D" id="1.10.8.60">
    <property type="match status" value="2"/>
</dbReference>
<comment type="caution">
    <text evidence="2">The sequence shown here is derived from an EMBL/GenBank/DDBJ whole genome shotgun (WGS) entry which is preliminary data.</text>
</comment>
<dbReference type="AlphaFoldDB" id="A0A1Y2B118"/>
<dbReference type="Gene3D" id="3.40.50.300">
    <property type="entry name" value="P-loop containing nucleotide triphosphate hydrolases"/>
    <property type="match status" value="2"/>
</dbReference>
<dbReference type="InterPro" id="IPR003959">
    <property type="entry name" value="ATPase_AAA_core"/>
</dbReference>
<feature type="non-terminal residue" evidence="2">
    <location>
        <position position="1"/>
    </location>
</feature>
<dbReference type="GO" id="GO:0005737">
    <property type="term" value="C:cytoplasm"/>
    <property type="evidence" value="ECO:0007669"/>
    <property type="project" value="TreeGrafter"/>
</dbReference>
<dbReference type="PROSITE" id="PS00674">
    <property type="entry name" value="AAA"/>
    <property type="match status" value="1"/>
</dbReference>
<dbReference type="SMART" id="SM00382">
    <property type="entry name" value="AAA"/>
    <property type="match status" value="2"/>
</dbReference>
<evidence type="ECO:0000259" key="1">
    <source>
        <dbReference type="SMART" id="SM00382"/>
    </source>
</evidence>
<feature type="domain" description="AAA+ ATPase" evidence="1">
    <location>
        <begin position="557"/>
        <end position="696"/>
    </location>
</feature>
<gene>
    <name evidence="2" type="ORF">LY90DRAFT_705680</name>
</gene>
<dbReference type="GO" id="GO:0016887">
    <property type="term" value="F:ATP hydrolysis activity"/>
    <property type="evidence" value="ECO:0007669"/>
    <property type="project" value="InterPro"/>
</dbReference>
<evidence type="ECO:0000313" key="2">
    <source>
        <dbReference type="EMBL" id="ORY28538.1"/>
    </source>
</evidence>
<dbReference type="Pfam" id="PF17862">
    <property type="entry name" value="AAA_lid_3"/>
    <property type="match status" value="1"/>
</dbReference>
<dbReference type="InterPro" id="IPR003593">
    <property type="entry name" value="AAA+_ATPase"/>
</dbReference>
<dbReference type="SUPFAM" id="SSF52540">
    <property type="entry name" value="P-loop containing nucleoside triphosphate hydrolases"/>
    <property type="match status" value="2"/>
</dbReference>
<dbReference type="GO" id="GO:0005524">
    <property type="term" value="F:ATP binding"/>
    <property type="evidence" value="ECO:0007669"/>
    <property type="project" value="InterPro"/>
</dbReference>
<reference evidence="2 3" key="1">
    <citation type="submission" date="2016-08" db="EMBL/GenBank/DDBJ databases">
        <title>A Parts List for Fungal Cellulosomes Revealed by Comparative Genomics.</title>
        <authorList>
            <consortium name="DOE Joint Genome Institute"/>
            <person name="Haitjema C.H."/>
            <person name="Gilmore S.P."/>
            <person name="Henske J.K."/>
            <person name="Solomon K.V."/>
            <person name="De Groot R."/>
            <person name="Kuo A."/>
            <person name="Mondo S.J."/>
            <person name="Salamov A.A."/>
            <person name="Labutti K."/>
            <person name="Zhao Z."/>
            <person name="Chiniquy J."/>
            <person name="Barry K."/>
            <person name="Brewer H.M."/>
            <person name="Purvine S.O."/>
            <person name="Wright A.T."/>
            <person name="Boxma B."/>
            <person name="Van Alen T."/>
            <person name="Hackstein J.H."/>
            <person name="Baker S.E."/>
            <person name="Grigoriev I.V."/>
            <person name="O'Malley M.A."/>
        </authorList>
    </citation>
    <scope>NUCLEOTIDE SEQUENCE [LARGE SCALE GENOMIC DNA]</scope>
    <source>
        <strain evidence="2 3">G1</strain>
    </source>
</reference>
<sequence>MHFKFKANSYQSDSSNCLISVDFIFENKLKCLENVFIKPLNFNENTEIFVTLIPKSSINKDEIHVPNWIFKYWENERNLDTTNLEIEIQIINEKDISECETVTINKLSKKLFFPSKIINSGNEDNNTNKSQFQNKTPLNSIDWKDIINRNANNKIIKLNSAISLLVSAHPCLFKIISINNEKINKTKVYRINENTKFIFEREINLDKKIPWGLEIERQQLSDLLSFNEMENNLQKQLNIQKFNGIIINGAIGVGKNEVVKDVCSALDIPVYPLSILKMNWEYINNEETANNTTDSDNNKIYNYLHKVIDKAKLSAPSVVLISELDLLANGSNNSEINKMAILKDLEKVLDKIKDDNSIHIIGLTENRKFLPELFSKSQIFSNVINIDIPNRKEREIQLSYILKDIPLESHVIINDMGDEDNKNKTLAEIYAKNLSELTPGYVRNNLKQLCNFAIQHSFIRNDKKVTTEVDDLIKMMASLSIHENKDNKKEIIHVNYDDFLYGINQIKPSHTIDFETKREKTSWNDIGGYKEIVEKIKHLVKWPLLYPETYTKLGVKPPSGLILYGPSGCGKTLMINALSSDYSINFVTVKGSEIMSKYLGESEHKIRKLFSQARKLAPCVLFFDELDSIGTKRNWSDDGTGGVDERVLSTMLNEMDGIQERQGIFIIGCTNRPDLIDDALLRPGRFDHLIYIDMPNTEDRLGILNTITQPYDEYKMKERDLKGIPNKKAVIDPSINLPLLAQRTNNFTGADLVVLFRQAGINALHDDINSEKILIKHVEKALFPLTQKVQEREQDYDTLVLKDCYKKFYENHV</sequence>
<evidence type="ECO:0000313" key="3">
    <source>
        <dbReference type="Proteomes" id="UP000193920"/>
    </source>
</evidence>
<dbReference type="PANTHER" id="PTHR23077">
    <property type="entry name" value="AAA-FAMILY ATPASE"/>
    <property type="match status" value="1"/>
</dbReference>
<dbReference type="Proteomes" id="UP000193920">
    <property type="component" value="Unassembled WGS sequence"/>
</dbReference>
<dbReference type="OrthoDB" id="5421at2759"/>
<dbReference type="InterPro" id="IPR027417">
    <property type="entry name" value="P-loop_NTPase"/>
</dbReference>
<dbReference type="InterPro" id="IPR041569">
    <property type="entry name" value="AAA_lid_3"/>
</dbReference>
<dbReference type="PANTHER" id="PTHR23077:SF51">
    <property type="entry name" value="AAA+ ATPASE DOMAIN-CONTAINING PROTEIN"/>
    <property type="match status" value="1"/>
</dbReference>
<dbReference type="EMBL" id="MCOG01000185">
    <property type="protein sequence ID" value="ORY28538.1"/>
    <property type="molecule type" value="Genomic_DNA"/>
</dbReference>
<dbReference type="FunFam" id="3.40.50.300:FF:000661">
    <property type="entry name" value="calmodulin-interacting protein 111 isoform X1"/>
    <property type="match status" value="1"/>
</dbReference>
<protein>
    <submittedName>
        <fullName evidence="2">AAA-domain-containing protein</fullName>
    </submittedName>
</protein>
<dbReference type="STRING" id="1754190.A0A1Y2B118"/>
<proteinExistence type="predicted"/>
<accession>A0A1Y2B118</accession>
<feature type="domain" description="AAA+ ATPase" evidence="1">
    <location>
        <begin position="241"/>
        <end position="390"/>
    </location>
</feature>
<name>A0A1Y2B118_9FUNG</name>
<keyword evidence="3" id="KW-1185">Reference proteome</keyword>
<dbReference type="InterPro" id="IPR050168">
    <property type="entry name" value="AAA_ATPase_domain"/>
</dbReference>